<dbReference type="EMBL" id="FOLO01000063">
    <property type="protein sequence ID" value="SFD50198.1"/>
    <property type="molecule type" value="Genomic_DNA"/>
</dbReference>
<dbReference type="OrthoDB" id="6197493at2"/>
<dbReference type="GO" id="GO:0007155">
    <property type="term" value="P:cell adhesion"/>
    <property type="evidence" value="ECO:0007669"/>
    <property type="project" value="InterPro"/>
</dbReference>
<dbReference type="SUPFAM" id="SSF103647">
    <property type="entry name" value="TSP type-3 repeat"/>
    <property type="match status" value="2"/>
</dbReference>
<protein>
    <submittedName>
        <fullName evidence="4">Thrombospondin type 3 repeat-containing protein</fullName>
    </submittedName>
</protein>
<organism evidence="4 5">
    <name type="scientific">Pseudoalteromonas denitrificans DSM 6059</name>
    <dbReference type="NCBI Taxonomy" id="1123010"/>
    <lineage>
        <taxon>Bacteria</taxon>
        <taxon>Pseudomonadati</taxon>
        <taxon>Pseudomonadota</taxon>
        <taxon>Gammaproteobacteria</taxon>
        <taxon>Alteromonadales</taxon>
        <taxon>Pseudoalteromonadaceae</taxon>
        <taxon>Pseudoalteromonas</taxon>
    </lineage>
</organism>
<name>A0A1I1SZK0_9GAMM</name>
<gene>
    <name evidence="4" type="ORF">SAMN02745724_04696</name>
</gene>
<sequence length="588" mass="63341">MSRFSPVNFSKYLLLILTTSAVLFSTPSIAITISDVSTTNFSNSDHYQDDGNSLYREYSSNLDITTVTNNNNDAIINGHLAWFHGMRVDQPEGPNFALIYRHNIGYEITFTVNDPIEEGYEISIEQHMKGLITVSREEAISVSATAGLMLGRVDEHQGDGPIHLAGFSISGGGLSVDSEATDTVQTITIDETDTQNLATQYIGTHTFTMSFSSFPSPALVSIFQNSGGGETSIQFGVTSNQDAFLYGNATQNGLIDLTPLGHFSQINITSLNLTAPDTDNDGVADNIDNCVLTSNPDQLDTDGDGVGDVCDNCMETPNSDQLDTDEDGIGDVCDNCLDTSNPDQLDIDEDGIGDVCDNCMDTSNPDQLDIDEDGIGDVCDNCMDTPNSDQLDIDEDGIGDVCDNCMGTPNSDQLDTDEDGVGDVCDNCVDTSNPDQVDTDDDGIGDMCDNCINTVNPDQLDSNNDGTGDLCEQSDEQVTLIPKKVNCKTLKGNVPMTLLGSIDFNVSSIDILTLDINQVSVAEKHNRLHLSDINNDGYNDAKIHLNKSEFCKAMDTLPAGNPKEFILNGQFGDPSSSFESTNSVFIKK</sequence>
<dbReference type="Proteomes" id="UP000198862">
    <property type="component" value="Unassembled WGS sequence"/>
</dbReference>
<evidence type="ECO:0000256" key="3">
    <source>
        <dbReference type="SAM" id="SignalP"/>
    </source>
</evidence>
<accession>A0A1I1SZK0</accession>
<keyword evidence="2" id="KW-0106">Calcium</keyword>
<keyword evidence="1 3" id="KW-0732">Signal</keyword>
<evidence type="ECO:0000256" key="2">
    <source>
        <dbReference type="ARBA" id="ARBA00022837"/>
    </source>
</evidence>
<dbReference type="InterPro" id="IPR003367">
    <property type="entry name" value="Thrombospondin_3-like_rpt"/>
</dbReference>
<dbReference type="RefSeq" id="WP_091990538.1">
    <property type="nucleotide sequence ID" value="NZ_FOLO01000063.1"/>
</dbReference>
<feature type="chain" id="PRO_5011583394" evidence="3">
    <location>
        <begin position="31"/>
        <end position="588"/>
    </location>
</feature>
<dbReference type="Pfam" id="PF02412">
    <property type="entry name" value="TSP_3"/>
    <property type="match status" value="4"/>
</dbReference>
<dbReference type="PANTHER" id="PTHR10199">
    <property type="entry name" value="THROMBOSPONDIN"/>
    <property type="match status" value="1"/>
</dbReference>
<dbReference type="GO" id="GO:0005509">
    <property type="term" value="F:calcium ion binding"/>
    <property type="evidence" value="ECO:0007669"/>
    <property type="project" value="InterPro"/>
</dbReference>
<reference evidence="4 5" key="1">
    <citation type="submission" date="2016-10" db="EMBL/GenBank/DDBJ databases">
        <authorList>
            <person name="de Groot N.N."/>
        </authorList>
    </citation>
    <scope>NUCLEOTIDE SEQUENCE [LARGE SCALE GENOMIC DNA]</scope>
    <source>
        <strain evidence="4 5">DSM 6059</strain>
    </source>
</reference>
<dbReference type="InterPro" id="IPR028974">
    <property type="entry name" value="TSP_type-3_rpt"/>
</dbReference>
<proteinExistence type="predicted"/>
<keyword evidence="5" id="KW-1185">Reference proteome</keyword>
<dbReference type="AlphaFoldDB" id="A0A1I1SZK0"/>
<dbReference type="STRING" id="1123010.SAMN02745724_04696"/>
<evidence type="ECO:0000256" key="1">
    <source>
        <dbReference type="ARBA" id="ARBA00022729"/>
    </source>
</evidence>
<dbReference type="Gene3D" id="4.10.1080.10">
    <property type="entry name" value="TSP type-3 repeat"/>
    <property type="match status" value="2"/>
</dbReference>
<evidence type="ECO:0000313" key="4">
    <source>
        <dbReference type="EMBL" id="SFD50198.1"/>
    </source>
</evidence>
<evidence type="ECO:0000313" key="5">
    <source>
        <dbReference type="Proteomes" id="UP000198862"/>
    </source>
</evidence>
<feature type="signal peptide" evidence="3">
    <location>
        <begin position="1"/>
        <end position="30"/>
    </location>
</feature>